<dbReference type="SUPFAM" id="SSF50475">
    <property type="entry name" value="FMN-binding split barrel"/>
    <property type="match status" value="1"/>
</dbReference>
<accession>A0A917XQS6</accession>
<dbReference type="Pfam" id="PF12900">
    <property type="entry name" value="Pyridox_ox_2"/>
    <property type="match status" value="1"/>
</dbReference>
<organism evidence="1 2">
    <name type="scientific">Streptomyces albiflavescens</name>
    <dbReference type="NCBI Taxonomy" id="1623582"/>
    <lineage>
        <taxon>Bacteria</taxon>
        <taxon>Bacillati</taxon>
        <taxon>Actinomycetota</taxon>
        <taxon>Actinomycetes</taxon>
        <taxon>Kitasatosporales</taxon>
        <taxon>Streptomycetaceae</taxon>
        <taxon>Streptomyces</taxon>
    </lineage>
</organism>
<name>A0A917XQS6_9ACTN</name>
<dbReference type="InterPro" id="IPR012349">
    <property type="entry name" value="Split_barrel_FMN-bd"/>
</dbReference>
<keyword evidence="1" id="KW-0238">DNA-binding</keyword>
<reference evidence="1 2" key="1">
    <citation type="journal article" date="2014" name="Int. J. Syst. Evol. Microbiol.">
        <title>Complete genome sequence of Corynebacterium casei LMG S-19264T (=DSM 44701T), isolated from a smear-ripened cheese.</title>
        <authorList>
            <consortium name="US DOE Joint Genome Institute (JGI-PGF)"/>
            <person name="Walter F."/>
            <person name="Albersmeier A."/>
            <person name="Kalinowski J."/>
            <person name="Ruckert C."/>
        </authorList>
    </citation>
    <scope>NUCLEOTIDE SEQUENCE [LARGE SCALE GENOMIC DNA]</scope>
    <source>
        <strain evidence="1 2">CGMCC 4.7111</strain>
    </source>
</reference>
<dbReference type="RefSeq" id="WP_189183824.1">
    <property type="nucleotide sequence ID" value="NZ_BMMM01000001.1"/>
</dbReference>
<proteinExistence type="predicted"/>
<evidence type="ECO:0000313" key="2">
    <source>
        <dbReference type="Proteomes" id="UP000600365"/>
    </source>
</evidence>
<keyword evidence="2" id="KW-1185">Reference proteome</keyword>
<gene>
    <name evidence="1" type="ORF">GCM10011579_001390</name>
</gene>
<dbReference type="AlphaFoldDB" id="A0A917XQS6"/>
<dbReference type="GO" id="GO:0003677">
    <property type="term" value="F:DNA binding"/>
    <property type="evidence" value="ECO:0007669"/>
    <property type="project" value="UniProtKB-KW"/>
</dbReference>
<sequence length="146" mass="15746">MYPNDGFRELDRSECLGLLATVPVGRIVHTRHALPAVLPVNFCLDADFAVLLRTSEDSELACAIDGAVVAFEADEVDAAAHSGWSVVVTGRATVVTDPDEHRRLSRTGPLSWVASPKEAFIRIESELVTGRELVGGRTVYGVDLQS</sequence>
<protein>
    <submittedName>
        <fullName evidence="1">DNA-binding protein</fullName>
    </submittedName>
</protein>
<evidence type="ECO:0000313" key="1">
    <source>
        <dbReference type="EMBL" id="GGN48600.1"/>
    </source>
</evidence>
<dbReference type="InterPro" id="IPR024747">
    <property type="entry name" value="Pyridox_Oxase-rel"/>
</dbReference>
<dbReference type="EMBL" id="BMMM01000001">
    <property type="protein sequence ID" value="GGN48600.1"/>
    <property type="molecule type" value="Genomic_DNA"/>
</dbReference>
<dbReference type="Proteomes" id="UP000600365">
    <property type="component" value="Unassembled WGS sequence"/>
</dbReference>
<comment type="caution">
    <text evidence="1">The sequence shown here is derived from an EMBL/GenBank/DDBJ whole genome shotgun (WGS) entry which is preliminary data.</text>
</comment>
<dbReference type="Gene3D" id="2.30.110.10">
    <property type="entry name" value="Electron Transport, Fmn-binding Protein, Chain A"/>
    <property type="match status" value="1"/>
</dbReference>